<keyword evidence="9" id="KW-1185">Reference proteome</keyword>
<evidence type="ECO:0000256" key="4">
    <source>
        <dbReference type="ARBA" id="ARBA00023125"/>
    </source>
</evidence>
<name>A0A132BBQ2_MOLSC</name>
<evidence type="ECO:0000256" key="6">
    <source>
        <dbReference type="ARBA" id="ARBA00023242"/>
    </source>
</evidence>
<feature type="domain" description="Zn(2)-C6 fungal-type" evidence="7">
    <location>
        <begin position="30"/>
        <end position="58"/>
    </location>
</feature>
<dbReference type="GO" id="GO:0000981">
    <property type="term" value="F:DNA-binding transcription factor activity, RNA polymerase II-specific"/>
    <property type="evidence" value="ECO:0007669"/>
    <property type="project" value="InterPro"/>
</dbReference>
<dbReference type="Pfam" id="PF00172">
    <property type="entry name" value="Zn_clus"/>
    <property type="match status" value="1"/>
</dbReference>
<evidence type="ECO:0000313" key="9">
    <source>
        <dbReference type="Proteomes" id="UP000070700"/>
    </source>
</evidence>
<reference evidence="8 9" key="1">
    <citation type="submission" date="2015-10" db="EMBL/GenBank/DDBJ databases">
        <title>Full genome of DAOMC 229536 Phialocephala scopiformis, a fungal endophyte of spruce producing the potent anti-insectan compound rugulosin.</title>
        <authorList>
            <consortium name="DOE Joint Genome Institute"/>
            <person name="Walker A.K."/>
            <person name="Frasz S.L."/>
            <person name="Seifert K.A."/>
            <person name="Miller J.D."/>
            <person name="Mondo S.J."/>
            <person name="Labutti K."/>
            <person name="Lipzen A."/>
            <person name="Dockter R."/>
            <person name="Kennedy M."/>
            <person name="Grigoriev I.V."/>
            <person name="Spatafora J.W."/>
        </authorList>
    </citation>
    <scope>NUCLEOTIDE SEQUENCE [LARGE SCALE GENOMIC DNA]</scope>
    <source>
        <strain evidence="8 9">CBS 120377</strain>
    </source>
</reference>
<dbReference type="InterPro" id="IPR001138">
    <property type="entry name" value="Zn2Cys6_DnaBD"/>
</dbReference>
<dbReference type="GeneID" id="28823274"/>
<gene>
    <name evidence="8" type="ORF">LY89DRAFT_675976</name>
</gene>
<dbReference type="InterPro" id="IPR021858">
    <property type="entry name" value="Fun_TF"/>
</dbReference>
<dbReference type="PANTHER" id="PTHR36206">
    <property type="entry name" value="ASPERCRYPTIN BIOSYNTHESIS CLUSTER-SPECIFIC TRANSCRIPTION REGULATOR ATNN-RELATED"/>
    <property type="match status" value="1"/>
</dbReference>
<evidence type="ECO:0000259" key="7">
    <source>
        <dbReference type="PROSITE" id="PS50048"/>
    </source>
</evidence>
<organism evidence="8 9">
    <name type="scientific">Mollisia scopiformis</name>
    <name type="common">Conifer needle endophyte fungus</name>
    <name type="synonym">Phialocephala scopiformis</name>
    <dbReference type="NCBI Taxonomy" id="149040"/>
    <lineage>
        <taxon>Eukaryota</taxon>
        <taxon>Fungi</taxon>
        <taxon>Dikarya</taxon>
        <taxon>Ascomycota</taxon>
        <taxon>Pezizomycotina</taxon>
        <taxon>Leotiomycetes</taxon>
        <taxon>Helotiales</taxon>
        <taxon>Mollisiaceae</taxon>
        <taxon>Mollisia</taxon>
    </lineage>
</organism>
<keyword evidence="2" id="KW-0862">Zinc</keyword>
<dbReference type="InterPro" id="IPR036864">
    <property type="entry name" value="Zn2-C6_fun-type_DNA-bd_sf"/>
</dbReference>
<protein>
    <recommendedName>
        <fullName evidence="7">Zn(2)-C6 fungal-type domain-containing protein</fullName>
    </recommendedName>
</protein>
<keyword evidence="5" id="KW-0804">Transcription</keyword>
<keyword evidence="3" id="KW-0805">Transcription regulation</keyword>
<dbReference type="SUPFAM" id="SSF57701">
    <property type="entry name" value="Zn2/Cys6 DNA-binding domain"/>
    <property type="match status" value="1"/>
</dbReference>
<dbReference type="Proteomes" id="UP000070700">
    <property type="component" value="Unassembled WGS sequence"/>
</dbReference>
<dbReference type="PROSITE" id="PS50048">
    <property type="entry name" value="ZN2_CY6_FUNGAL_2"/>
    <property type="match status" value="1"/>
</dbReference>
<dbReference type="EMBL" id="KQ947431">
    <property type="protein sequence ID" value="KUJ09826.1"/>
    <property type="molecule type" value="Genomic_DNA"/>
</dbReference>
<evidence type="ECO:0000256" key="2">
    <source>
        <dbReference type="ARBA" id="ARBA00022833"/>
    </source>
</evidence>
<dbReference type="CDD" id="cd00067">
    <property type="entry name" value="GAL4"/>
    <property type="match status" value="1"/>
</dbReference>
<dbReference type="PROSITE" id="PS00463">
    <property type="entry name" value="ZN2_CY6_FUNGAL_1"/>
    <property type="match status" value="1"/>
</dbReference>
<dbReference type="PANTHER" id="PTHR36206:SF12">
    <property type="entry name" value="ASPERCRYPTIN BIOSYNTHESIS CLUSTER-SPECIFIC TRANSCRIPTION REGULATOR ATNN-RELATED"/>
    <property type="match status" value="1"/>
</dbReference>
<sequence length="521" mass="59207">MEENKVVPSDPPLRRGGVRVRRYKPHSKRGCNTCKVRKVKCGEEKPSCLRCTSTGRTCEGHLYGEPTTTVPQLLQSRGTIVPAPTREPTYPLARCRGPILIRNPTTKVFDSDQEHCSFKFFRDVSRNRLSAAFPSKFWEKVILQACHHEPAIRHAAAALGGLHMVSTQKKRRLPYMQDAEGMYDTFSEFQYTKALRTLAIPLQEKPGDIVLMTCLLFTYFEALRGNHKAVRFHINNGIKIVAELRATSSPRPDNLFYELKFTHMPLRDLALIFIKNDGIDSELITASTFQEEFSDSIVSSESDSLLQLYNLEQAHSALNEIRNTAINTIIGSKTSTICFQPELYAHSAEFSTFRKLRQYSMALDRFSRVYSDKLDPTEQQKAHTLKLKAMLIGMDLTTCLGGTLKDELGTLWFKWGWKCQEIVAYAEAAVRSPTSEIGPKPMGLYGGFIWPLCFAAIRYRRRPLGLRAIELLRTSEMREGVWNSLQAADLVEHLIRREEDGLEVLVDAVNEEDLVARPWDP</sequence>
<evidence type="ECO:0000313" key="8">
    <source>
        <dbReference type="EMBL" id="KUJ09826.1"/>
    </source>
</evidence>
<keyword evidence="1" id="KW-0479">Metal-binding</keyword>
<accession>A0A132BBQ2</accession>
<dbReference type="RefSeq" id="XP_018064181.1">
    <property type="nucleotide sequence ID" value="XM_018213548.1"/>
</dbReference>
<dbReference type="GO" id="GO:0008270">
    <property type="term" value="F:zinc ion binding"/>
    <property type="evidence" value="ECO:0007669"/>
    <property type="project" value="InterPro"/>
</dbReference>
<dbReference type="InParanoid" id="A0A132BBQ2"/>
<dbReference type="Pfam" id="PF11951">
    <property type="entry name" value="Fungal_trans_2"/>
    <property type="match status" value="1"/>
</dbReference>
<evidence type="ECO:0000256" key="5">
    <source>
        <dbReference type="ARBA" id="ARBA00023163"/>
    </source>
</evidence>
<dbReference type="SMART" id="SM00066">
    <property type="entry name" value="GAL4"/>
    <property type="match status" value="1"/>
</dbReference>
<dbReference type="KEGG" id="psco:LY89DRAFT_675976"/>
<evidence type="ECO:0000256" key="1">
    <source>
        <dbReference type="ARBA" id="ARBA00022723"/>
    </source>
</evidence>
<evidence type="ECO:0000256" key="3">
    <source>
        <dbReference type="ARBA" id="ARBA00023015"/>
    </source>
</evidence>
<dbReference type="OrthoDB" id="3598904at2759"/>
<keyword evidence="4" id="KW-0238">DNA-binding</keyword>
<dbReference type="GO" id="GO:0003677">
    <property type="term" value="F:DNA binding"/>
    <property type="evidence" value="ECO:0007669"/>
    <property type="project" value="UniProtKB-KW"/>
</dbReference>
<keyword evidence="6" id="KW-0539">Nucleus</keyword>
<dbReference type="Gene3D" id="4.10.240.10">
    <property type="entry name" value="Zn(2)-C6 fungal-type DNA-binding domain"/>
    <property type="match status" value="1"/>
</dbReference>
<proteinExistence type="predicted"/>
<dbReference type="AlphaFoldDB" id="A0A132BBQ2"/>
<dbReference type="InterPro" id="IPR052360">
    <property type="entry name" value="Transcr_Regulatory_Proteins"/>
</dbReference>